<comment type="catalytic activity">
    <reaction evidence="5">
        <text>octadecanoyl-CoA + 2 NADPH + 2 H(+) = octadecan-1-ol + 2 NADP(+) + CoA</text>
        <dbReference type="Rhea" id="RHEA:36319"/>
        <dbReference type="ChEBI" id="CHEBI:15378"/>
        <dbReference type="ChEBI" id="CHEBI:32154"/>
        <dbReference type="ChEBI" id="CHEBI:57287"/>
        <dbReference type="ChEBI" id="CHEBI:57394"/>
        <dbReference type="ChEBI" id="CHEBI:57783"/>
        <dbReference type="ChEBI" id="CHEBI:58349"/>
        <dbReference type="EC" id="1.2.1.84"/>
    </reaction>
    <physiologicalReaction direction="left-to-right" evidence="5">
        <dbReference type="Rhea" id="RHEA:36320"/>
    </physiologicalReaction>
</comment>
<evidence type="ECO:0000256" key="9">
    <source>
        <dbReference type="ARBA" id="ARBA00049930"/>
    </source>
</evidence>
<dbReference type="GO" id="GO:0080019">
    <property type="term" value="F:alcohol-forming very long-chain fatty acyl-CoA reductase activity"/>
    <property type="evidence" value="ECO:0007669"/>
    <property type="project" value="InterPro"/>
</dbReference>
<accession>A0A6F9DCH8</accession>
<evidence type="ECO:0000256" key="2">
    <source>
        <dbReference type="ARBA" id="ARBA00005928"/>
    </source>
</evidence>
<evidence type="ECO:0000256" key="1">
    <source>
        <dbReference type="ARBA" id="ARBA00004549"/>
    </source>
</evidence>
<comment type="catalytic activity">
    <reaction evidence="8">
        <text>18-methylnonadecanoyl-CoA + 2 NADPH + 2 H(+) = 18-methylnonadecan-1-ol + 2 NADP(+) + CoA</text>
        <dbReference type="Rhea" id="RHEA:81767"/>
        <dbReference type="ChEBI" id="CHEBI:15378"/>
        <dbReference type="ChEBI" id="CHEBI:57287"/>
        <dbReference type="ChEBI" id="CHEBI:57783"/>
        <dbReference type="ChEBI" id="CHEBI:58349"/>
        <dbReference type="ChEBI" id="CHEBI:84914"/>
        <dbReference type="ChEBI" id="CHEBI:231999"/>
    </reaction>
    <physiologicalReaction direction="left-to-right" evidence="8">
        <dbReference type="Rhea" id="RHEA:81768"/>
    </physiologicalReaction>
</comment>
<feature type="domain" description="Thioester reductase (TE)" evidence="12">
    <location>
        <begin position="22"/>
        <end position="291"/>
    </location>
</feature>
<dbReference type="InterPro" id="IPR033640">
    <property type="entry name" value="FAR_C"/>
</dbReference>
<dbReference type="PANTHER" id="PTHR11011:SF45">
    <property type="entry name" value="FATTY ACYL-COA REDUCTASE CG8306-RELATED"/>
    <property type="match status" value="1"/>
</dbReference>
<evidence type="ECO:0000259" key="11">
    <source>
        <dbReference type="Pfam" id="PF03015"/>
    </source>
</evidence>
<dbReference type="AlphaFoldDB" id="A0A6F9DCH8"/>
<dbReference type="GO" id="GO:0005778">
    <property type="term" value="C:peroxisomal membrane"/>
    <property type="evidence" value="ECO:0007669"/>
    <property type="project" value="UniProtKB-SubCell"/>
</dbReference>
<evidence type="ECO:0000259" key="12">
    <source>
        <dbReference type="Pfam" id="PF07993"/>
    </source>
</evidence>
<feature type="domain" description="Fatty acyl-CoA reductase C-terminal" evidence="11">
    <location>
        <begin position="410"/>
        <end position="501"/>
    </location>
</feature>
<evidence type="ECO:0000256" key="4">
    <source>
        <dbReference type="ARBA" id="ARBA00023098"/>
    </source>
</evidence>
<dbReference type="GO" id="GO:0102965">
    <property type="term" value="F:alcohol-forming long-chain fatty acyl-CoA reductase activity"/>
    <property type="evidence" value="ECO:0007669"/>
    <property type="project" value="UniProtKB-EC"/>
</dbReference>
<dbReference type="InterPro" id="IPR036291">
    <property type="entry name" value="NAD(P)-bd_dom_sf"/>
</dbReference>
<dbReference type="PANTHER" id="PTHR11011">
    <property type="entry name" value="MALE STERILITY PROTEIN 2-RELATED"/>
    <property type="match status" value="1"/>
</dbReference>
<dbReference type="SUPFAM" id="SSF51735">
    <property type="entry name" value="NAD(P)-binding Rossmann-fold domains"/>
    <property type="match status" value="1"/>
</dbReference>
<evidence type="ECO:0000256" key="5">
    <source>
        <dbReference type="ARBA" id="ARBA00047991"/>
    </source>
</evidence>
<evidence type="ECO:0000256" key="10">
    <source>
        <dbReference type="RuleBase" id="RU363097"/>
    </source>
</evidence>
<dbReference type="CDD" id="cd05236">
    <property type="entry name" value="FAR-N_SDR_e"/>
    <property type="match status" value="1"/>
</dbReference>
<dbReference type="Pfam" id="PF07993">
    <property type="entry name" value="NAD_binding_4"/>
    <property type="match status" value="1"/>
</dbReference>
<keyword evidence="10" id="KW-0472">Membrane</keyword>
<sequence>MSESFQNRPTIPEYFDGKTIAITGGTGFIGHCLVEKLLRSCPDVKKIYLLIRRKKDLSSEDRLKKLTDLIVFDKLREEQPNFLSKLEAIPCDLEQPGFDICDDDMNKILDTVQIFIHCAATLRFNEHLRLSYQVNTGAVRAVLQICRKIKSLEALVHISTAYSYCNQTEINEEVYKTGWDFDKLHDSMQWMTDDMITKLTPDILKDRPNTYTLTKAFGEEVIVNEGKGLPLCIVRPSIVGATYHDPIPGWCTNYNGSTGLLIAYGKGLLRSLMVDITKSLDIIPSDFVVSGIIAAAWKTGLTRRQEAVCEISPLISRSPVLKRSCPSCDKELQSLGKVDMIESEEVMLRRKTLPIYHLVAGSTNPVTLAQWHVVMRRTFTDYPLDYAFHFPALRLTTNKHVYWVLSFLREYIPAYVFDASLILLGRKPKLLRLTQRISDMVGVLQFFLMNEWRWEGTSVAKLQAEMTKEDKKRFNFDARTIDWLQYMQHYGRGAKKYLMKETLQGYPAARRHLQRLRILGYFMQCALFLITWRLLVSKTGFAKNLWHLFMSLWFKFLGFFQISSTMHGSSFFSRILS</sequence>
<dbReference type="InterPro" id="IPR026055">
    <property type="entry name" value="FAR"/>
</dbReference>
<reference evidence="13" key="1">
    <citation type="submission" date="2020-04" db="EMBL/GenBank/DDBJ databases">
        <authorList>
            <person name="Neveu A P."/>
        </authorList>
    </citation>
    <scope>NUCLEOTIDE SEQUENCE</scope>
    <source>
        <tissue evidence="13">Whole embryo</tissue>
    </source>
</reference>
<keyword evidence="10" id="KW-0560">Oxidoreductase</keyword>
<evidence type="ECO:0000256" key="3">
    <source>
        <dbReference type="ARBA" id="ARBA00022516"/>
    </source>
</evidence>
<proteinExistence type="evidence at transcript level"/>
<keyword evidence="10" id="KW-0521">NADP</keyword>
<name>A0A6F9DCH8_9ASCI</name>
<comment type="catalytic activity">
    <reaction evidence="7">
        <text>a long-chain fatty acyl-CoA + 2 NADPH + 2 H(+) = a long-chain primary fatty alcohol + 2 NADP(+) + CoA</text>
        <dbReference type="Rhea" id="RHEA:52716"/>
        <dbReference type="ChEBI" id="CHEBI:15378"/>
        <dbReference type="ChEBI" id="CHEBI:57287"/>
        <dbReference type="ChEBI" id="CHEBI:57783"/>
        <dbReference type="ChEBI" id="CHEBI:58349"/>
        <dbReference type="ChEBI" id="CHEBI:77396"/>
        <dbReference type="ChEBI" id="CHEBI:83139"/>
        <dbReference type="EC" id="1.2.1.84"/>
    </reaction>
    <physiologicalReaction direction="left-to-right" evidence="7">
        <dbReference type="Rhea" id="RHEA:52717"/>
    </physiologicalReaction>
</comment>
<dbReference type="GO" id="GO:0035336">
    <property type="term" value="P:long-chain fatty-acyl-CoA metabolic process"/>
    <property type="evidence" value="ECO:0007669"/>
    <property type="project" value="TreeGrafter"/>
</dbReference>
<evidence type="ECO:0000256" key="8">
    <source>
        <dbReference type="ARBA" id="ARBA00049865"/>
    </source>
</evidence>
<evidence type="ECO:0000313" key="13">
    <source>
        <dbReference type="EMBL" id="CAB3244724.1"/>
    </source>
</evidence>
<dbReference type="EMBL" id="LR785069">
    <property type="protein sequence ID" value="CAB3244724.1"/>
    <property type="molecule type" value="mRNA"/>
</dbReference>
<feature type="transmembrane region" description="Helical" evidence="10">
    <location>
        <begin position="518"/>
        <end position="536"/>
    </location>
</feature>
<keyword evidence="10" id="KW-0812">Transmembrane</keyword>
<keyword evidence="4 10" id="KW-0443">Lipid metabolism</keyword>
<dbReference type="EC" id="1.2.1.84" evidence="10"/>
<gene>
    <name evidence="13" type="primary">Far1-002</name>
</gene>
<evidence type="ECO:0000256" key="7">
    <source>
        <dbReference type="ARBA" id="ARBA00049089"/>
    </source>
</evidence>
<dbReference type="Pfam" id="PF03015">
    <property type="entry name" value="Sterile"/>
    <property type="match status" value="1"/>
</dbReference>
<organism evidence="13">
    <name type="scientific">Phallusia mammillata</name>
    <dbReference type="NCBI Taxonomy" id="59560"/>
    <lineage>
        <taxon>Eukaryota</taxon>
        <taxon>Metazoa</taxon>
        <taxon>Chordata</taxon>
        <taxon>Tunicata</taxon>
        <taxon>Ascidiacea</taxon>
        <taxon>Phlebobranchia</taxon>
        <taxon>Ascidiidae</taxon>
        <taxon>Phallusia</taxon>
    </lineage>
</organism>
<comment type="catalytic activity">
    <reaction evidence="9">
        <text>eicosanoyl-CoA + 2 NADPH + 2 H(+) = eicosan-1-ol + 2 NADP(+) + CoA</text>
        <dbReference type="Rhea" id="RHEA:81727"/>
        <dbReference type="ChEBI" id="CHEBI:15378"/>
        <dbReference type="ChEBI" id="CHEBI:57287"/>
        <dbReference type="ChEBI" id="CHEBI:57380"/>
        <dbReference type="ChEBI" id="CHEBI:57783"/>
        <dbReference type="ChEBI" id="CHEBI:58349"/>
        <dbReference type="ChEBI" id="CHEBI:75627"/>
    </reaction>
    <physiologicalReaction direction="left-to-right" evidence="9">
        <dbReference type="Rhea" id="RHEA:81728"/>
    </physiologicalReaction>
</comment>
<dbReference type="Gene3D" id="3.40.50.720">
    <property type="entry name" value="NAD(P)-binding Rossmann-like Domain"/>
    <property type="match status" value="1"/>
</dbReference>
<comment type="function">
    <text evidence="10">Catalyzes the reduction of fatty acyl-CoA to fatty alcohols.</text>
</comment>
<dbReference type="CDD" id="cd09071">
    <property type="entry name" value="FAR_C"/>
    <property type="match status" value="1"/>
</dbReference>
<comment type="catalytic activity">
    <reaction evidence="6">
        <text>hexadecanoyl-CoA + 2 NADPH + 2 H(+) = hexadecan-1-ol + 2 NADP(+) + CoA</text>
        <dbReference type="Rhea" id="RHEA:36315"/>
        <dbReference type="ChEBI" id="CHEBI:15378"/>
        <dbReference type="ChEBI" id="CHEBI:16125"/>
        <dbReference type="ChEBI" id="CHEBI:57287"/>
        <dbReference type="ChEBI" id="CHEBI:57379"/>
        <dbReference type="ChEBI" id="CHEBI:57783"/>
        <dbReference type="ChEBI" id="CHEBI:58349"/>
        <dbReference type="EC" id="1.2.1.84"/>
    </reaction>
    <physiologicalReaction direction="left-to-right" evidence="6">
        <dbReference type="Rhea" id="RHEA:36316"/>
    </physiologicalReaction>
</comment>
<comment type="subcellular location">
    <subcellularLocation>
        <location evidence="1">Peroxisome membrane</location>
        <topology evidence="1">Single-pass membrane protein</topology>
    </subcellularLocation>
</comment>
<comment type="similarity">
    <text evidence="2 10">Belongs to the fatty acyl-CoA reductase family.</text>
</comment>
<keyword evidence="10" id="KW-1133">Transmembrane helix</keyword>
<keyword evidence="3 10" id="KW-0444">Lipid biosynthesis</keyword>
<evidence type="ECO:0000256" key="6">
    <source>
        <dbReference type="ARBA" id="ARBA00048521"/>
    </source>
</evidence>
<protein>
    <recommendedName>
        <fullName evidence="10">Fatty acyl-CoA reductase</fullName>
        <ecNumber evidence="10">1.2.1.84</ecNumber>
    </recommendedName>
</protein>
<dbReference type="InterPro" id="IPR013120">
    <property type="entry name" value="FAR_NAD-bd"/>
</dbReference>